<reference evidence="4 5" key="1">
    <citation type="submission" date="2018-07" db="EMBL/GenBank/DDBJ databases">
        <title>Genome sequencing of oomycete isolates from Chile give support for New Zealand origin for Phytophthora kernoviae and make available the first Nothophytophthora sp. genome.</title>
        <authorList>
            <person name="Studholme D.J."/>
            <person name="Sanfuentes E."/>
            <person name="Panda P."/>
            <person name="Hill R."/>
            <person name="Sambles C."/>
            <person name="Grant M."/>
            <person name="Williams N.M."/>
            <person name="Mcdougal R.L."/>
        </authorList>
    </citation>
    <scope>NUCLEOTIDE SEQUENCE [LARGE SCALE GENOMIC DNA]</scope>
    <source>
        <strain evidence="3">Chile6</strain>
        <strain evidence="2">Chile7</strain>
    </source>
</reference>
<evidence type="ECO:0000313" key="4">
    <source>
        <dbReference type="Proteomes" id="UP000277300"/>
    </source>
</evidence>
<sequence length="184" mass="21016">MPIVFAAGFVAMSFFFMVENPVWLVANGKDDKAEKELGRLHGKENVNLLMRWTHANDRRTKLPSMLSIWTILTKSKSLEHVDTVKQYVALRLIKDTKATLQLVSDSIQFYSQRDGSYKGKDEFRVYLEKTKVEGTWEPAAIEDGDDEHVVVRGVVRIFYIPISVKSTFSFDDEGRICNIHTGKA</sequence>
<organism evidence="3 4">
    <name type="scientific">Phytophthora kernoviae</name>
    <dbReference type="NCBI Taxonomy" id="325452"/>
    <lineage>
        <taxon>Eukaryota</taxon>
        <taxon>Sar</taxon>
        <taxon>Stramenopiles</taxon>
        <taxon>Oomycota</taxon>
        <taxon>Peronosporomycetes</taxon>
        <taxon>Peronosporales</taxon>
        <taxon>Peronosporaceae</taxon>
        <taxon>Phytophthora</taxon>
    </lineage>
</organism>
<gene>
    <name evidence="2" type="ORF">BBJ29_003517</name>
    <name evidence="3" type="ORF">BBP00_00006290</name>
</gene>
<evidence type="ECO:0000256" key="1">
    <source>
        <dbReference type="SAM" id="SignalP"/>
    </source>
</evidence>
<dbReference type="Gene3D" id="1.20.1250.20">
    <property type="entry name" value="MFS general substrate transporter like domains"/>
    <property type="match status" value="1"/>
</dbReference>
<evidence type="ECO:0000313" key="2">
    <source>
        <dbReference type="EMBL" id="RLN50287.1"/>
    </source>
</evidence>
<name>A0A3F2RLF9_9STRA</name>
<protein>
    <recommendedName>
        <fullName evidence="6">Major facilitator superfamily (MFS) profile domain-containing protein</fullName>
    </recommendedName>
</protein>
<dbReference type="Proteomes" id="UP000277300">
    <property type="component" value="Unassembled WGS sequence"/>
</dbReference>
<proteinExistence type="predicted"/>
<keyword evidence="1" id="KW-0732">Signal</keyword>
<dbReference type="EMBL" id="MBAD02002044">
    <property type="protein sequence ID" value="RLN50287.1"/>
    <property type="molecule type" value="Genomic_DNA"/>
</dbReference>
<evidence type="ECO:0008006" key="6">
    <source>
        <dbReference type="Google" id="ProtNLM"/>
    </source>
</evidence>
<dbReference type="EMBL" id="MBDO02000209">
    <property type="protein sequence ID" value="RLN59851.1"/>
    <property type="molecule type" value="Genomic_DNA"/>
</dbReference>
<dbReference type="Gene3D" id="3.10.450.50">
    <property type="match status" value="1"/>
</dbReference>
<accession>A0A3F2RLF9</accession>
<feature type="chain" id="PRO_5036082233" description="Major facilitator superfamily (MFS) profile domain-containing protein" evidence="1">
    <location>
        <begin position="25"/>
        <end position="184"/>
    </location>
</feature>
<dbReference type="Proteomes" id="UP000284657">
    <property type="component" value="Unassembled WGS sequence"/>
</dbReference>
<dbReference type="OrthoDB" id="3592at2759"/>
<evidence type="ECO:0000313" key="5">
    <source>
        <dbReference type="Proteomes" id="UP000284657"/>
    </source>
</evidence>
<dbReference type="InterPro" id="IPR036259">
    <property type="entry name" value="MFS_trans_sf"/>
</dbReference>
<feature type="signal peptide" evidence="1">
    <location>
        <begin position="1"/>
        <end position="24"/>
    </location>
</feature>
<comment type="caution">
    <text evidence="3">The sequence shown here is derived from an EMBL/GenBank/DDBJ whole genome shotgun (WGS) entry which is preliminary data.</text>
</comment>
<dbReference type="AlphaFoldDB" id="A0A3F2RLF9"/>
<evidence type="ECO:0000313" key="3">
    <source>
        <dbReference type="EMBL" id="RLN59851.1"/>
    </source>
</evidence>